<protein>
    <submittedName>
        <fullName evidence="2">Uncharacterized protein</fullName>
    </submittedName>
</protein>
<accession>A0AAV8TXA2</accession>
<evidence type="ECO:0000313" key="2">
    <source>
        <dbReference type="EMBL" id="KAJ8771642.1"/>
    </source>
</evidence>
<dbReference type="Proteomes" id="UP001159364">
    <property type="component" value="Linkage Group LG02"/>
</dbReference>
<keyword evidence="3" id="KW-1185">Reference proteome</keyword>
<comment type="caution">
    <text evidence="2">The sequence shown here is derived from an EMBL/GenBank/DDBJ whole genome shotgun (WGS) entry which is preliminary data.</text>
</comment>
<gene>
    <name evidence="2" type="ORF">K2173_026819</name>
</gene>
<keyword evidence="1" id="KW-0812">Transmembrane</keyword>
<dbReference type="AlphaFoldDB" id="A0AAV8TXA2"/>
<organism evidence="2 3">
    <name type="scientific">Erythroxylum novogranatense</name>
    <dbReference type="NCBI Taxonomy" id="1862640"/>
    <lineage>
        <taxon>Eukaryota</taxon>
        <taxon>Viridiplantae</taxon>
        <taxon>Streptophyta</taxon>
        <taxon>Embryophyta</taxon>
        <taxon>Tracheophyta</taxon>
        <taxon>Spermatophyta</taxon>
        <taxon>Magnoliopsida</taxon>
        <taxon>eudicotyledons</taxon>
        <taxon>Gunneridae</taxon>
        <taxon>Pentapetalae</taxon>
        <taxon>rosids</taxon>
        <taxon>fabids</taxon>
        <taxon>Malpighiales</taxon>
        <taxon>Erythroxylaceae</taxon>
        <taxon>Erythroxylum</taxon>
    </lineage>
</organism>
<name>A0AAV8TXA2_9ROSI</name>
<evidence type="ECO:0000256" key="1">
    <source>
        <dbReference type="SAM" id="Phobius"/>
    </source>
</evidence>
<dbReference type="PANTHER" id="PTHR35754">
    <property type="entry name" value="ATP SYNTHASE SUBUNIT B"/>
    <property type="match status" value="1"/>
</dbReference>
<evidence type="ECO:0000313" key="3">
    <source>
        <dbReference type="Proteomes" id="UP001159364"/>
    </source>
</evidence>
<dbReference type="PANTHER" id="PTHR35754:SF2">
    <property type="entry name" value="ATP SYNTHASE SUBUNIT B"/>
    <property type="match status" value="1"/>
</dbReference>
<keyword evidence="1" id="KW-0472">Membrane</keyword>
<dbReference type="EMBL" id="JAIWQS010000002">
    <property type="protein sequence ID" value="KAJ8771642.1"/>
    <property type="molecule type" value="Genomic_DNA"/>
</dbReference>
<feature type="transmembrane region" description="Helical" evidence="1">
    <location>
        <begin position="108"/>
        <end position="126"/>
    </location>
</feature>
<sequence length="258" mass="29562">MTLQCRDFDLSYDTSISRCQSHLYKSQSSRRKSVEEELSYILNQETLGLSQEPSFFILHESCRESSQGFRNTKVGLRERGPISLHAVGSWIQQLWYQSKCDSGKSKQLVSVLNLVLLILLGLLVHFTRFDYKVCSSIYDVIENNFNTLGMFVRIYGPSIAPSMLMTCNSDVEKKYDNLLKALDPQLSCNYERRCAEATKEGGKVSGHTLGTWNIPPLILDEESYRSNASSSKLCKYQNFQVMCLVLQERIMIFTLRPF</sequence>
<reference evidence="2 3" key="1">
    <citation type="submission" date="2021-09" db="EMBL/GenBank/DDBJ databases">
        <title>Genomic insights and catalytic innovation underlie evolution of tropane alkaloids biosynthesis.</title>
        <authorList>
            <person name="Wang Y.-J."/>
            <person name="Tian T."/>
            <person name="Huang J.-P."/>
            <person name="Huang S.-X."/>
        </authorList>
    </citation>
    <scope>NUCLEOTIDE SEQUENCE [LARGE SCALE GENOMIC DNA]</scope>
    <source>
        <strain evidence="2">KIB-2018</strain>
        <tissue evidence="2">Leaf</tissue>
    </source>
</reference>
<keyword evidence="1" id="KW-1133">Transmembrane helix</keyword>
<proteinExistence type="predicted"/>